<name>A0A077ZY49_STYLE</name>
<gene>
    <name evidence="5" type="primary">Contig15574.g16595</name>
    <name evidence="5" type="ORF">STYLEM_3788</name>
</gene>
<feature type="compositionally biased region" description="Low complexity" evidence="3">
    <location>
        <begin position="91"/>
        <end position="111"/>
    </location>
</feature>
<sequence>MDSIPNGNGDELYEVEKILTKAVQNGQEYYEVKWKGYNETSWEPIENLQTVNGPSNDYQNQSTSSYLSVKEQLLRKRNQESSSLNNQIKQNSTTENSTNNFNSALNNSSNSLFQEKRKRLKKSRDSKFRENAALPHDLQTESQILHSLPQLKKQKTSENSSSISDQRLNKDASIVAQHAHDPHNNTIIDTFSNQSHGVIIPSSNSTTSNGINQMTNIDLGNLPKNGTFETDMPLQILKAQYQCGRLFLTVQWQKRPNGVQPEETIYTNSEIKKQNPLLLCEFYEKVCKVKKRTESAIQSADSFMNNNSTGIQHERITIS</sequence>
<organism evidence="5 6">
    <name type="scientific">Stylonychia lemnae</name>
    <name type="common">Ciliate</name>
    <dbReference type="NCBI Taxonomy" id="5949"/>
    <lineage>
        <taxon>Eukaryota</taxon>
        <taxon>Sar</taxon>
        <taxon>Alveolata</taxon>
        <taxon>Ciliophora</taxon>
        <taxon>Intramacronucleata</taxon>
        <taxon>Spirotrichea</taxon>
        <taxon>Stichotrichia</taxon>
        <taxon>Sporadotrichida</taxon>
        <taxon>Oxytrichidae</taxon>
        <taxon>Stylonychinae</taxon>
        <taxon>Stylonychia</taxon>
    </lineage>
</organism>
<feature type="domain" description="Chromo" evidence="4">
    <location>
        <begin position="13"/>
        <end position="70"/>
    </location>
</feature>
<dbReference type="PROSITE" id="PS50013">
    <property type="entry name" value="CHROMO_2"/>
    <property type="match status" value="1"/>
</dbReference>
<dbReference type="InterPro" id="IPR051219">
    <property type="entry name" value="Heterochromatin_chromo-domain"/>
</dbReference>
<dbReference type="OrthoDB" id="433924at2759"/>
<evidence type="ECO:0000256" key="2">
    <source>
        <dbReference type="ARBA" id="ARBA00023242"/>
    </source>
</evidence>
<evidence type="ECO:0000256" key="1">
    <source>
        <dbReference type="ARBA" id="ARBA00004123"/>
    </source>
</evidence>
<feature type="region of interest" description="Disordered" evidence="3">
    <location>
        <begin position="74"/>
        <end position="141"/>
    </location>
</feature>
<dbReference type="CDD" id="cd00024">
    <property type="entry name" value="CD_CSD"/>
    <property type="match status" value="1"/>
</dbReference>
<comment type="subcellular location">
    <subcellularLocation>
        <location evidence="1">Nucleus</location>
    </subcellularLocation>
</comment>
<dbReference type="GO" id="GO:0005634">
    <property type="term" value="C:nucleus"/>
    <property type="evidence" value="ECO:0007669"/>
    <property type="project" value="UniProtKB-SubCell"/>
</dbReference>
<proteinExistence type="predicted"/>
<evidence type="ECO:0000313" key="6">
    <source>
        <dbReference type="Proteomes" id="UP000039865"/>
    </source>
</evidence>
<dbReference type="InterPro" id="IPR000953">
    <property type="entry name" value="Chromo/chromo_shadow_dom"/>
</dbReference>
<keyword evidence="2" id="KW-0539">Nucleus</keyword>
<dbReference type="InterPro" id="IPR016197">
    <property type="entry name" value="Chromo-like_dom_sf"/>
</dbReference>
<dbReference type="InterPro" id="IPR023780">
    <property type="entry name" value="Chromo_domain"/>
</dbReference>
<dbReference type="SUPFAM" id="SSF54160">
    <property type="entry name" value="Chromo domain-like"/>
    <property type="match status" value="1"/>
</dbReference>
<evidence type="ECO:0000256" key="3">
    <source>
        <dbReference type="SAM" id="MobiDB-lite"/>
    </source>
</evidence>
<dbReference type="SMART" id="SM00298">
    <property type="entry name" value="CHROMO"/>
    <property type="match status" value="1"/>
</dbReference>
<dbReference type="Proteomes" id="UP000039865">
    <property type="component" value="Unassembled WGS sequence"/>
</dbReference>
<dbReference type="OMA" id="ICNENQT"/>
<dbReference type="InParanoid" id="A0A077ZY49"/>
<dbReference type="PANTHER" id="PTHR22812">
    <property type="entry name" value="CHROMOBOX PROTEIN"/>
    <property type="match status" value="1"/>
</dbReference>
<dbReference type="Gene3D" id="2.40.50.40">
    <property type="match status" value="1"/>
</dbReference>
<protein>
    <recommendedName>
        <fullName evidence="4">Chromo domain-containing protein</fullName>
    </recommendedName>
</protein>
<reference evidence="5 6" key="1">
    <citation type="submission" date="2014-06" db="EMBL/GenBank/DDBJ databases">
        <authorList>
            <person name="Swart Estienne"/>
        </authorList>
    </citation>
    <scope>NUCLEOTIDE SEQUENCE [LARGE SCALE GENOMIC DNA]</scope>
    <source>
        <strain evidence="5 6">130c</strain>
    </source>
</reference>
<dbReference type="AlphaFoldDB" id="A0A077ZY49"/>
<feature type="compositionally biased region" description="Polar residues" evidence="3">
    <location>
        <begin position="80"/>
        <end position="90"/>
    </location>
</feature>
<keyword evidence="6" id="KW-1185">Reference proteome</keyword>
<accession>A0A077ZY49</accession>
<dbReference type="EMBL" id="CCKQ01003677">
    <property type="protein sequence ID" value="CDW74805.1"/>
    <property type="molecule type" value="Genomic_DNA"/>
</dbReference>
<evidence type="ECO:0000313" key="5">
    <source>
        <dbReference type="EMBL" id="CDW74805.1"/>
    </source>
</evidence>
<evidence type="ECO:0000259" key="4">
    <source>
        <dbReference type="PROSITE" id="PS50013"/>
    </source>
</evidence>
<dbReference type="Pfam" id="PF00385">
    <property type="entry name" value="Chromo"/>
    <property type="match status" value="1"/>
</dbReference>